<evidence type="ECO:0000256" key="1">
    <source>
        <dbReference type="SAM" id="Phobius"/>
    </source>
</evidence>
<gene>
    <name evidence="2" type="ORF">GH807_05080</name>
</gene>
<dbReference type="EMBL" id="WJBB01000004">
    <property type="protein sequence ID" value="MBC3796423.1"/>
    <property type="molecule type" value="Genomic_DNA"/>
</dbReference>
<dbReference type="RefSeq" id="WP_148606252.1">
    <property type="nucleotide sequence ID" value="NZ_RXYB01000034.1"/>
</dbReference>
<organism evidence="2 3">
    <name type="scientific">Acetobacterium tundrae</name>
    <dbReference type="NCBI Taxonomy" id="132932"/>
    <lineage>
        <taxon>Bacteria</taxon>
        <taxon>Bacillati</taxon>
        <taxon>Bacillota</taxon>
        <taxon>Clostridia</taxon>
        <taxon>Eubacteriales</taxon>
        <taxon>Eubacteriaceae</taxon>
        <taxon>Acetobacterium</taxon>
    </lineage>
</organism>
<evidence type="ECO:0000313" key="3">
    <source>
        <dbReference type="Proteomes" id="UP000653358"/>
    </source>
</evidence>
<accession>A0ABR6WJF8</accession>
<keyword evidence="3" id="KW-1185">Reference proteome</keyword>
<evidence type="ECO:0000313" key="2">
    <source>
        <dbReference type="EMBL" id="MBC3796423.1"/>
    </source>
</evidence>
<reference evidence="2 3" key="1">
    <citation type="journal article" date="2020" name="mSystems">
        <title>Defining Genomic and Predicted Metabolic Features of the Acetobacterium Genus.</title>
        <authorList>
            <person name="Ross D.E."/>
            <person name="Marshall C.W."/>
            <person name="Gulliver D."/>
            <person name="May H.D."/>
            <person name="Norman R.S."/>
        </authorList>
    </citation>
    <scope>NUCLEOTIDE SEQUENCE [LARGE SCALE GENOMIC DNA]</scope>
    <source>
        <strain evidence="2 3">DSM 9173</strain>
    </source>
</reference>
<dbReference type="Proteomes" id="UP000653358">
    <property type="component" value="Unassembled WGS sequence"/>
</dbReference>
<keyword evidence="1" id="KW-1133">Transmembrane helix</keyword>
<comment type="caution">
    <text evidence="2">The sequence shown here is derived from an EMBL/GenBank/DDBJ whole genome shotgun (WGS) entry which is preliminary data.</text>
</comment>
<feature type="transmembrane region" description="Helical" evidence="1">
    <location>
        <begin position="6"/>
        <end position="29"/>
    </location>
</feature>
<keyword evidence="1" id="KW-0812">Transmembrane</keyword>
<protein>
    <submittedName>
        <fullName evidence="2">Uncharacterized protein</fullName>
    </submittedName>
</protein>
<name>A0ABR6WJF8_9FIRM</name>
<sequence length="97" mass="11105">MIDINIVQNGLAILVTFITAEVGVVAWFYKTVFKEINKLKITSECHDEEIQCSKQERRLSIEVQRTILEVVARNKNNGNVEAAMDKIDNFLNDQAHK</sequence>
<proteinExistence type="predicted"/>
<keyword evidence="1" id="KW-0472">Membrane</keyword>